<evidence type="ECO:0000313" key="2">
    <source>
        <dbReference type="Proteomes" id="UP000050761"/>
    </source>
</evidence>
<accession>A0A183FR11</accession>
<reference evidence="3" key="2">
    <citation type="submission" date="2019-09" db="UniProtKB">
        <authorList>
            <consortium name="WormBaseParasite"/>
        </authorList>
    </citation>
    <scope>IDENTIFICATION</scope>
</reference>
<protein>
    <submittedName>
        <fullName evidence="3">MSP domain-containing protein</fullName>
    </submittedName>
</protein>
<accession>A0A3P7Z2P0</accession>
<dbReference type="EMBL" id="UZAH01026691">
    <property type="protein sequence ID" value="VDO84229.1"/>
    <property type="molecule type" value="Genomic_DNA"/>
</dbReference>
<dbReference type="AlphaFoldDB" id="A0A183FR11"/>
<name>A0A183FR11_HELPZ</name>
<evidence type="ECO:0000313" key="3">
    <source>
        <dbReference type="WBParaSite" id="HPBE_0001022501-mRNA-1"/>
    </source>
</evidence>
<keyword evidence="2" id="KW-1185">Reference proteome</keyword>
<proteinExistence type="predicted"/>
<gene>
    <name evidence="1" type="ORF">HPBE_LOCUS10226</name>
</gene>
<evidence type="ECO:0000313" key="1">
    <source>
        <dbReference type="EMBL" id="VDO84229.1"/>
    </source>
</evidence>
<reference evidence="1 2" key="1">
    <citation type="submission" date="2018-11" db="EMBL/GenBank/DDBJ databases">
        <authorList>
            <consortium name="Pathogen Informatics"/>
        </authorList>
    </citation>
    <scope>NUCLEOTIDE SEQUENCE [LARGE SCALE GENOMIC DNA]</scope>
</reference>
<sequence length="89" mass="9421">MAALFASDTHGTGFPVPNRKIRFLAKQYRDDGFPALCLSSPAANPAVVVFVLSGHNNAIKIPHSDGVVVSTTRRTTTCLSPASARVLRG</sequence>
<organism evidence="2 3">
    <name type="scientific">Heligmosomoides polygyrus</name>
    <name type="common">Parasitic roundworm</name>
    <dbReference type="NCBI Taxonomy" id="6339"/>
    <lineage>
        <taxon>Eukaryota</taxon>
        <taxon>Metazoa</taxon>
        <taxon>Ecdysozoa</taxon>
        <taxon>Nematoda</taxon>
        <taxon>Chromadorea</taxon>
        <taxon>Rhabditida</taxon>
        <taxon>Rhabditina</taxon>
        <taxon>Rhabditomorpha</taxon>
        <taxon>Strongyloidea</taxon>
        <taxon>Heligmosomidae</taxon>
        <taxon>Heligmosomoides</taxon>
    </lineage>
</organism>
<dbReference type="Proteomes" id="UP000050761">
    <property type="component" value="Unassembled WGS sequence"/>
</dbReference>
<dbReference type="WBParaSite" id="HPBE_0001022501-mRNA-1">
    <property type="protein sequence ID" value="HPBE_0001022501-mRNA-1"/>
    <property type="gene ID" value="HPBE_0001022501"/>
</dbReference>